<proteinExistence type="inferred from homology"/>
<feature type="transmembrane region" description="Helical" evidence="9">
    <location>
        <begin position="384"/>
        <end position="404"/>
    </location>
</feature>
<dbReference type="Pfam" id="PF09594">
    <property type="entry name" value="GT87"/>
    <property type="match status" value="1"/>
</dbReference>
<feature type="compositionally biased region" description="Basic and acidic residues" evidence="8">
    <location>
        <begin position="462"/>
        <end position="481"/>
    </location>
</feature>
<keyword evidence="4 9" id="KW-0812">Transmembrane</keyword>
<organism evidence="10 11">
    <name type="scientific">Pilimelia columellifera subsp. columellifera</name>
    <dbReference type="NCBI Taxonomy" id="706583"/>
    <lineage>
        <taxon>Bacteria</taxon>
        <taxon>Bacillati</taxon>
        <taxon>Actinomycetota</taxon>
        <taxon>Actinomycetes</taxon>
        <taxon>Micromonosporales</taxon>
        <taxon>Micromonosporaceae</taxon>
        <taxon>Pilimelia</taxon>
    </lineage>
</organism>
<feature type="transmembrane region" description="Helical" evidence="9">
    <location>
        <begin position="346"/>
        <end position="364"/>
    </location>
</feature>
<feature type="transmembrane region" description="Helical" evidence="9">
    <location>
        <begin position="416"/>
        <end position="437"/>
    </location>
</feature>
<feature type="transmembrane region" description="Helical" evidence="9">
    <location>
        <begin position="175"/>
        <end position="204"/>
    </location>
</feature>
<gene>
    <name evidence="10" type="ORF">GCM10010201_03710</name>
</gene>
<sequence>MKARRTAVDDPGRTDGFVRGLVEAIGGPLGAHAAGPGGPSPRRFWTPARIVLALGCLTLVLHWVQKTPCMDGAWTNNVQYTRFCYSDVLALFFNEGLDEGKIPYLDHPVEYPVLTGAFMGLLGLPIHAYGQSHPEINMGMWFYNVNAFVLSVLAVVTIALLLGMRRRRPWDVAMFALAPALFISGTVNWDLLSIVFAVGGLAAWARRRPLLAGLLLGLGTAAKLWPGFLFIAILFLAVRARRLAPAIEATAMGIVVWLSVNLPVIWLNQTGWSEFLRLNRERGVDWGTLWYIGEHLPTGPGEYGLELFKRLGADIPTLNLLTYVLIAFAWAAVLVLVLRAPQRPRLAQVAFLVVALFLIFNKVWSQQFVLWLLPLAVLARPRWTAFLAWQLAEVCYFAAFYGELMGAGGKTVFPEWVFVLASILRMGAVVVLCVMVARDIMRPERDPVRASYDGTDPDEGELADRDGADDRSGDGEDKRAVDLSPAHA</sequence>
<keyword evidence="5 9" id="KW-1133">Transmembrane helix</keyword>
<feature type="region of interest" description="Disordered" evidence="8">
    <location>
        <begin position="447"/>
        <end position="488"/>
    </location>
</feature>
<evidence type="ECO:0000313" key="10">
    <source>
        <dbReference type="EMBL" id="GAA2511869.1"/>
    </source>
</evidence>
<dbReference type="RefSeq" id="WP_344167137.1">
    <property type="nucleotide sequence ID" value="NZ_BAAARY010000001.1"/>
</dbReference>
<evidence type="ECO:0000256" key="7">
    <source>
        <dbReference type="ARBA" id="ARBA00024033"/>
    </source>
</evidence>
<evidence type="ECO:0000256" key="8">
    <source>
        <dbReference type="SAM" id="MobiDB-lite"/>
    </source>
</evidence>
<accession>A0ABP6A7E4</accession>
<comment type="similarity">
    <text evidence="7">Belongs to the glycosyltransferase 87 family.</text>
</comment>
<evidence type="ECO:0000256" key="6">
    <source>
        <dbReference type="ARBA" id="ARBA00023136"/>
    </source>
</evidence>
<keyword evidence="6 9" id="KW-0472">Membrane</keyword>
<comment type="subcellular location">
    <subcellularLocation>
        <location evidence="1">Cell membrane</location>
        <topology evidence="1">Multi-pass membrane protein</topology>
    </subcellularLocation>
</comment>
<dbReference type="InterPro" id="IPR016570">
    <property type="entry name" value="UCP010361"/>
</dbReference>
<feature type="transmembrane region" description="Helical" evidence="9">
    <location>
        <begin position="141"/>
        <end position="163"/>
    </location>
</feature>
<keyword evidence="2" id="KW-1003">Cell membrane</keyword>
<evidence type="ECO:0000256" key="4">
    <source>
        <dbReference type="ARBA" id="ARBA00022692"/>
    </source>
</evidence>
<feature type="transmembrane region" description="Helical" evidence="9">
    <location>
        <begin position="111"/>
        <end position="129"/>
    </location>
</feature>
<feature type="transmembrane region" description="Helical" evidence="9">
    <location>
        <begin position="249"/>
        <end position="267"/>
    </location>
</feature>
<keyword evidence="11" id="KW-1185">Reference proteome</keyword>
<evidence type="ECO:0000256" key="1">
    <source>
        <dbReference type="ARBA" id="ARBA00004651"/>
    </source>
</evidence>
<evidence type="ECO:0000313" key="11">
    <source>
        <dbReference type="Proteomes" id="UP001499978"/>
    </source>
</evidence>
<dbReference type="EMBL" id="BAAARY010000001">
    <property type="protein sequence ID" value="GAA2511869.1"/>
    <property type="molecule type" value="Genomic_DNA"/>
</dbReference>
<reference evidence="11" key="1">
    <citation type="journal article" date="2019" name="Int. J. Syst. Evol. Microbiol.">
        <title>The Global Catalogue of Microorganisms (GCM) 10K type strain sequencing project: providing services to taxonomists for standard genome sequencing and annotation.</title>
        <authorList>
            <consortium name="The Broad Institute Genomics Platform"/>
            <consortium name="The Broad Institute Genome Sequencing Center for Infectious Disease"/>
            <person name="Wu L."/>
            <person name="Ma J."/>
        </authorList>
    </citation>
    <scope>NUCLEOTIDE SEQUENCE [LARGE SCALE GENOMIC DNA]</scope>
    <source>
        <strain evidence="11">JCM 3367</strain>
    </source>
</reference>
<protein>
    <submittedName>
        <fullName evidence="10">Glycosyltransferase 87 family protein</fullName>
    </submittedName>
</protein>
<evidence type="ECO:0000256" key="3">
    <source>
        <dbReference type="ARBA" id="ARBA00022679"/>
    </source>
</evidence>
<dbReference type="InterPro" id="IPR018584">
    <property type="entry name" value="GT87"/>
</dbReference>
<feature type="transmembrane region" description="Helical" evidence="9">
    <location>
        <begin position="210"/>
        <end position="237"/>
    </location>
</feature>
<evidence type="ECO:0000256" key="9">
    <source>
        <dbReference type="SAM" id="Phobius"/>
    </source>
</evidence>
<keyword evidence="3" id="KW-0808">Transferase</keyword>
<name>A0ABP6A7E4_9ACTN</name>
<comment type="caution">
    <text evidence="10">The sequence shown here is derived from an EMBL/GenBank/DDBJ whole genome shotgun (WGS) entry which is preliminary data.</text>
</comment>
<evidence type="ECO:0000256" key="5">
    <source>
        <dbReference type="ARBA" id="ARBA00022989"/>
    </source>
</evidence>
<feature type="transmembrane region" description="Helical" evidence="9">
    <location>
        <begin position="320"/>
        <end position="339"/>
    </location>
</feature>
<dbReference type="PIRSF" id="PIRSF010361">
    <property type="entry name" value="UCP010361"/>
    <property type="match status" value="1"/>
</dbReference>
<evidence type="ECO:0000256" key="2">
    <source>
        <dbReference type="ARBA" id="ARBA00022475"/>
    </source>
</evidence>
<dbReference type="Proteomes" id="UP001499978">
    <property type="component" value="Unassembled WGS sequence"/>
</dbReference>